<evidence type="ECO:0000313" key="8">
    <source>
        <dbReference type="Proteomes" id="UP000184330"/>
    </source>
</evidence>
<name>A0A1L7XY39_9HELO</name>
<dbReference type="STRING" id="576137.A0A1L7XY39"/>
<evidence type="ECO:0000313" key="7">
    <source>
        <dbReference type="EMBL" id="CZR69886.1"/>
    </source>
</evidence>
<keyword evidence="4" id="KW-0238">DNA-binding</keyword>
<protein>
    <submittedName>
        <fullName evidence="7">Uncharacterized protein</fullName>
    </submittedName>
</protein>
<keyword evidence="6" id="KW-0539">Nucleus</keyword>
<dbReference type="InterPro" id="IPR052360">
    <property type="entry name" value="Transcr_Regulatory_Proteins"/>
</dbReference>
<proteinExistence type="predicted"/>
<dbReference type="EMBL" id="FJOG01000083">
    <property type="protein sequence ID" value="CZR69886.1"/>
    <property type="molecule type" value="Genomic_DNA"/>
</dbReference>
<evidence type="ECO:0000256" key="1">
    <source>
        <dbReference type="ARBA" id="ARBA00022723"/>
    </source>
</evidence>
<dbReference type="Proteomes" id="UP000184330">
    <property type="component" value="Unassembled WGS sequence"/>
</dbReference>
<sequence>MTNITFHASSSNSTYTAGHQLLRWLRSANLRPSRGKDAAPANSAVLNATKQSLAASGAQSLAEHVMDTHPACRLHLMTAVSGSALWQREHLLSRLHLTFKDIALLISFARRLKEPIVTQAGIALGSLHDVLTVVDVEPGSRALSTSFPSLEYIQALGDLRNYLSSSATIDVNVVLIYSLHLIRASSEIASGSSGPSSPHRQEIDSELIDAFQSLDIHASSFQGMRPPAMTRFHTSDIPGRFSSLKESHLALSGILVKLSSFNRSVVEEYKYRKLQDLPLEAFAETTSITADFDAWDDRFQKFLHRSTSKFSRADQIIIDILIINHHLGFIEAATCTHTQATIFDQFDAPFDEIVTLAANVIRTRKTSKILDFHLDIGVIQPLYWTTVKCREPWTRQKAMSLLKSINFQEGVWIAAAQVSIAQVAIDRENAFNDSTILSDRPMEFARVHSVGTVIDPVKKTAEVVLSQKLNGLDGPWHEHVGWCSWG</sequence>
<gene>
    <name evidence="7" type="ORF">PAC_19786</name>
</gene>
<keyword evidence="1" id="KW-0479">Metal-binding</keyword>
<reference evidence="7 8" key="1">
    <citation type="submission" date="2016-03" db="EMBL/GenBank/DDBJ databases">
        <authorList>
            <person name="Ploux O."/>
        </authorList>
    </citation>
    <scope>NUCLEOTIDE SEQUENCE [LARGE SCALE GENOMIC DNA]</scope>
    <source>
        <strain evidence="7 8">UAMH 11012</strain>
    </source>
</reference>
<dbReference type="PANTHER" id="PTHR36206">
    <property type="entry name" value="ASPERCRYPTIN BIOSYNTHESIS CLUSTER-SPECIFIC TRANSCRIPTION REGULATOR ATNN-RELATED"/>
    <property type="match status" value="1"/>
</dbReference>
<accession>A0A1L7XY39</accession>
<keyword evidence="5" id="KW-0804">Transcription</keyword>
<dbReference type="GO" id="GO:0003677">
    <property type="term" value="F:DNA binding"/>
    <property type="evidence" value="ECO:0007669"/>
    <property type="project" value="UniProtKB-KW"/>
</dbReference>
<dbReference type="GO" id="GO:0046872">
    <property type="term" value="F:metal ion binding"/>
    <property type="evidence" value="ECO:0007669"/>
    <property type="project" value="UniProtKB-KW"/>
</dbReference>
<keyword evidence="8" id="KW-1185">Reference proteome</keyword>
<keyword evidence="2" id="KW-0862">Zinc</keyword>
<dbReference type="OrthoDB" id="2593732at2759"/>
<evidence type="ECO:0000256" key="4">
    <source>
        <dbReference type="ARBA" id="ARBA00023125"/>
    </source>
</evidence>
<evidence type="ECO:0000256" key="5">
    <source>
        <dbReference type="ARBA" id="ARBA00023163"/>
    </source>
</evidence>
<evidence type="ECO:0000256" key="2">
    <source>
        <dbReference type="ARBA" id="ARBA00022833"/>
    </source>
</evidence>
<evidence type="ECO:0000256" key="6">
    <source>
        <dbReference type="ARBA" id="ARBA00023242"/>
    </source>
</evidence>
<dbReference type="PANTHER" id="PTHR36206:SF13">
    <property type="entry name" value="TRANSCRIPTIONAL REGULATORY PROTEIN MOC3"/>
    <property type="match status" value="1"/>
</dbReference>
<organism evidence="7 8">
    <name type="scientific">Phialocephala subalpina</name>
    <dbReference type="NCBI Taxonomy" id="576137"/>
    <lineage>
        <taxon>Eukaryota</taxon>
        <taxon>Fungi</taxon>
        <taxon>Dikarya</taxon>
        <taxon>Ascomycota</taxon>
        <taxon>Pezizomycotina</taxon>
        <taxon>Leotiomycetes</taxon>
        <taxon>Helotiales</taxon>
        <taxon>Mollisiaceae</taxon>
        <taxon>Phialocephala</taxon>
        <taxon>Phialocephala fortinii species complex</taxon>
    </lineage>
</organism>
<dbReference type="AlphaFoldDB" id="A0A1L7XY39"/>
<evidence type="ECO:0000256" key="3">
    <source>
        <dbReference type="ARBA" id="ARBA00023015"/>
    </source>
</evidence>
<keyword evidence="3" id="KW-0805">Transcription regulation</keyword>